<dbReference type="RefSeq" id="XP_022654669.1">
    <property type="nucleotide sequence ID" value="XM_022798934.1"/>
</dbReference>
<protein>
    <submittedName>
        <fullName evidence="2">Uncharacterized protein</fullName>
    </submittedName>
</protein>
<organism evidence="2 3">
    <name type="scientific">Varroa destructor</name>
    <name type="common">Honeybee mite</name>
    <dbReference type="NCBI Taxonomy" id="109461"/>
    <lineage>
        <taxon>Eukaryota</taxon>
        <taxon>Metazoa</taxon>
        <taxon>Ecdysozoa</taxon>
        <taxon>Arthropoda</taxon>
        <taxon>Chelicerata</taxon>
        <taxon>Arachnida</taxon>
        <taxon>Acari</taxon>
        <taxon>Parasitiformes</taxon>
        <taxon>Mesostigmata</taxon>
        <taxon>Gamasina</taxon>
        <taxon>Dermanyssoidea</taxon>
        <taxon>Varroidae</taxon>
        <taxon>Varroa</taxon>
    </lineage>
</organism>
<evidence type="ECO:0000313" key="2">
    <source>
        <dbReference type="EnsemblMetazoa" id="XP_022654669"/>
    </source>
</evidence>
<feature type="compositionally biased region" description="Polar residues" evidence="1">
    <location>
        <begin position="11"/>
        <end position="21"/>
    </location>
</feature>
<feature type="compositionally biased region" description="Basic and acidic residues" evidence="1">
    <location>
        <begin position="1"/>
        <end position="10"/>
    </location>
</feature>
<dbReference type="OrthoDB" id="10532011at2759"/>
<proteinExistence type="predicted"/>
<name>A0A7M7MDT5_VARDE</name>
<accession>A0A7M7MDT5</accession>
<dbReference type="InParanoid" id="A0A7M7MDT5"/>
<dbReference type="AlphaFoldDB" id="A0A7M7MDT5"/>
<keyword evidence="3" id="KW-1185">Reference proteome</keyword>
<dbReference type="KEGG" id="vde:111247685"/>
<feature type="region of interest" description="Disordered" evidence="1">
    <location>
        <begin position="1"/>
        <end position="21"/>
    </location>
</feature>
<feature type="region of interest" description="Disordered" evidence="1">
    <location>
        <begin position="461"/>
        <end position="484"/>
    </location>
</feature>
<dbReference type="EnsemblMetazoa" id="XM_022798934">
    <property type="protein sequence ID" value="XP_022654669"/>
    <property type="gene ID" value="LOC111247685"/>
</dbReference>
<sequence length="484" mass="51104">MRKRSAESKCSEGNTSSTNVVHTESADGFGVAKQVGADLSVQRVDCGTQTDNAPTSTVAASLPEFTTIEAILGRSRATQTFPHARTVFTRSTQFQAPIRPTDQPSTAAQTETTGSVAGMAVPFNHITLSGDRRGDGGAGRFHGPPRGAGVFGGAAQRIHRPARRVNFMVAAENNNNANNSYHNTNNSINNGVNNIERFEAARNLAEDVVVMEGLTALLEERLNFAALQAKATTMAKQASWVNAKSLTQGLSLSHLLPRTGQRNAAMRQSERSDVATSTNIPLLAGGTVPGFRFNPRRGLELGTNPLYVSDPPHSSNFNLETNGLGKAIVRIIPPLSDRPSGSVFIPKLSPSLTKLPTVQISNTAVTPAAPTSTRGSIFPTPKVESRPSLLSMLMPGLVPPNNFSRQSAESAKMDVLVPMAKFAASTCPNRSSMTGTSTVPLPSTIPGKSSAVTVVAARAPGIPSAERVEPPRNTTAANNGHMKQ</sequence>
<dbReference type="Proteomes" id="UP000594260">
    <property type="component" value="Unplaced"/>
</dbReference>
<dbReference type="GeneID" id="111247685"/>
<evidence type="ECO:0000313" key="3">
    <source>
        <dbReference type="Proteomes" id="UP000594260"/>
    </source>
</evidence>
<evidence type="ECO:0000256" key="1">
    <source>
        <dbReference type="SAM" id="MobiDB-lite"/>
    </source>
</evidence>
<reference evidence="2" key="1">
    <citation type="submission" date="2021-01" db="UniProtKB">
        <authorList>
            <consortium name="EnsemblMetazoa"/>
        </authorList>
    </citation>
    <scope>IDENTIFICATION</scope>
</reference>